<dbReference type="EnsemblMetazoa" id="XM_022811487">
    <property type="protein sequence ID" value="XP_022667222"/>
    <property type="gene ID" value="LOC111252884"/>
</dbReference>
<dbReference type="EnsemblMetazoa" id="XM_022811486">
    <property type="protein sequence ID" value="XP_022667221"/>
    <property type="gene ID" value="LOC111252884"/>
</dbReference>
<dbReference type="KEGG" id="vde:111252884"/>
<dbReference type="RefSeq" id="XP_022667222.1">
    <property type="nucleotide sequence ID" value="XM_022811487.1"/>
</dbReference>
<feature type="compositionally biased region" description="Polar residues" evidence="1">
    <location>
        <begin position="133"/>
        <end position="142"/>
    </location>
</feature>
<dbReference type="Proteomes" id="UP000594260">
    <property type="component" value="Unplaced"/>
</dbReference>
<evidence type="ECO:0000256" key="1">
    <source>
        <dbReference type="SAM" id="MobiDB-lite"/>
    </source>
</evidence>
<evidence type="ECO:0000313" key="3">
    <source>
        <dbReference type="Proteomes" id="UP000594260"/>
    </source>
</evidence>
<dbReference type="RefSeq" id="XP_022667221.1">
    <property type="nucleotide sequence ID" value="XM_022811486.1"/>
</dbReference>
<dbReference type="GeneID" id="111252884"/>
<feature type="compositionally biased region" description="Basic and acidic residues" evidence="1">
    <location>
        <begin position="106"/>
        <end position="123"/>
    </location>
</feature>
<dbReference type="InParanoid" id="A0A7M7MII9"/>
<protein>
    <submittedName>
        <fullName evidence="2">Uncharacterized protein</fullName>
    </submittedName>
</protein>
<feature type="region of interest" description="Disordered" evidence="1">
    <location>
        <begin position="132"/>
        <end position="173"/>
    </location>
</feature>
<evidence type="ECO:0000313" key="2">
    <source>
        <dbReference type="EnsemblMetazoa" id="XP_022667221"/>
    </source>
</evidence>
<sequence>MLPSTNISGEDIFATQDLLRRAVKDTPTTSPEKINMVHTGDDNRRIVDHCAKLKSAVEKFLHQQRGETCLNLPQKYSSKAFIDCEMNLTIGDDQRADMGDISYGEDQSREMRGRTEGHDADLTCSRKDVEILQQHQRSSQESPVDKRSSYRKEFTPGRSTSSDVNDYAASKRPFQDLSPTRVLGQIEHESRKRLYSIEEESASKKYHKDFMLLESSNGNDHSQKGVRRSVKEKHSVCPLNNGSSMAWVSSTEPQLIASILNGNMDEPYKDYSSHLSLNDRPQRCSSSRNISEAAVQGTLPATEYNCTSPSANVLKVTIMTRRRLQLPEVSKQWPKLLRCLRSSVEHTFRGHNGVNLKLHANCPGLNEYLEMWLQLKVLMKKANSATNSADIRQCETQVVTHIQELLSVSVCISADVNALTRPAQVLADPTTLCSQLRTSEWSKLIESICAFRNMYTRNMKLFTA</sequence>
<dbReference type="AlphaFoldDB" id="A0A7M7MII9"/>
<keyword evidence="3" id="KW-1185">Reference proteome</keyword>
<reference evidence="2" key="1">
    <citation type="submission" date="2021-01" db="UniProtKB">
        <authorList>
            <consortium name="EnsemblMetazoa"/>
        </authorList>
    </citation>
    <scope>IDENTIFICATION</scope>
</reference>
<organism evidence="2 3">
    <name type="scientific">Varroa destructor</name>
    <name type="common">Honeybee mite</name>
    <dbReference type="NCBI Taxonomy" id="109461"/>
    <lineage>
        <taxon>Eukaryota</taxon>
        <taxon>Metazoa</taxon>
        <taxon>Ecdysozoa</taxon>
        <taxon>Arthropoda</taxon>
        <taxon>Chelicerata</taxon>
        <taxon>Arachnida</taxon>
        <taxon>Acari</taxon>
        <taxon>Parasitiformes</taxon>
        <taxon>Mesostigmata</taxon>
        <taxon>Gamasina</taxon>
        <taxon>Dermanyssoidea</taxon>
        <taxon>Varroidae</taxon>
        <taxon>Varroa</taxon>
    </lineage>
</organism>
<name>A0A7M7MII9_VARDE</name>
<feature type="region of interest" description="Disordered" evidence="1">
    <location>
        <begin position="104"/>
        <end position="123"/>
    </location>
</feature>
<feature type="compositionally biased region" description="Basic and acidic residues" evidence="1">
    <location>
        <begin position="143"/>
        <end position="155"/>
    </location>
</feature>
<accession>A0A7M7MII9</accession>
<proteinExistence type="predicted"/>